<keyword evidence="1" id="KW-0472">Membrane</keyword>
<evidence type="ECO:0000256" key="1">
    <source>
        <dbReference type="SAM" id="Phobius"/>
    </source>
</evidence>
<gene>
    <name evidence="2" type="ORF">J0A68_05645</name>
</gene>
<feature type="transmembrane region" description="Helical" evidence="1">
    <location>
        <begin position="150"/>
        <end position="167"/>
    </location>
</feature>
<name>A0ABS3C006_9BACT</name>
<keyword evidence="1" id="KW-1133">Transmembrane helix</keyword>
<dbReference type="EMBL" id="JAFKCT010000001">
    <property type="protein sequence ID" value="MBN7810428.1"/>
    <property type="molecule type" value="Genomic_DNA"/>
</dbReference>
<proteinExistence type="predicted"/>
<dbReference type="RefSeq" id="WP_206577191.1">
    <property type="nucleotide sequence ID" value="NZ_JAFKCT010000001.1"/>
</dbReference>
<accession>A0ABS3C006</accession>
<dbReference type="Proteomes" id="UP000664317">
    <property type="component" value="Unassembled WGS sequence"/>
</dbReference>
<comment type="caution">
    <text evidence="2">The sequence shown here is derived from an EMBL/GenBank/DDBJ whole genome shotgun (WGS) entry which is preliminary data.</text>
</comment>
<evidence type="ECO:0000313" key="2">
    <source>
        <dbReference type="EMBL" id="MBN7810428.1"/>
    </source>
</evidence>
<keyword evidence="1" id="KW-0812">Transmembrane</keyword>
<keyword evidence="3" id="KW-1185">Reference proteome</keyword>
<evidence type="ECO:0000313" key="3">
    <source>
        <dbReference type="Proteomes" id="UP000664317"/>
    </source>
</evidence>
<reference evidence="2 3" key="1">
    <citation type="submission" date="2021-03" db="EMBL/GenBank/DDBJ databases">
        <title>novel species isolated from a fishpond in China.</title>
        <authorList>
            <person name="Lu H."/>
            <person name="Cai Z."/>
        </authorList>
    </citation>
    <scope>NUCLEOTIDE SEQUENCE [LARGE SCALE GENOMIC DNA]</scope>
    <source>
        <strain evidence="2 3">H41</strain>
    </source>
</reference>
<evidence type="ECO:0008006" key="4">
    <source>
        <dbReference type="Google" id="ProtNLM"/>
    </source>
</evidence>
<organism evidence="2 3">
    <name type="scientific">Algoriphagus oliviformis</name>
    <dbReference type="NCBI Taxonomy" id="2811231"/>
    <lineage>
        <taxon>Bacteria</taxon>
        <taxon>Pseudomonadati</taxon>
        <taxon>Bacteroidota</taxon>
        <taxon>Cytophagia</taxon>
        <taxon>Cytophagales</taxon>
        <taxon>Cyclobacteriaceae</taxon>
        <taxon>Algoriphagus</taxon>
    </lineage>
</organism>
<protein>
    <recommendedName>
        <fullName evidence="4">DUF3592 domain-containing protein</fullName>
    </recommendedName>
</protein>
<sequence>MASKQHSVPDNPYLFRILALGIVSSGIALYLLFSLLTFRSELIEVEGVIDTANSYITTVVDSRGNKSRKSELVFFLVDKKQKFRLVRNIGGKFVDEEHSFLLRNLKRVDSVSVWVKKSELDSYEPKIFQIDIADRTILEFEKVRTQHGGLFLLFSLLGLSSLIFYFSQRNPEKAKKIFRTIWPEEG</sequence>
<feature type="transmembrane region" description="Helical" evidence="1">
    <location>
        <begin position="13"/>
        <end position="33"/>
    </location>
</feature>